<accession>A0ABV8QMV6</accession>
<feature type="domain" description="Gp5/Type VI secretion system Vgr protein OB-fold" evidence="1">
    <location>
        <begin position="10"/>
        <end position="83"/>
    </location>
</feature>
<evidence type="ECO:0000313" key="2">
    <source>
        <dbReference type="EMBL" id="MFC4260980.1"/>
    </source>
</evidence>
<comment type="caution">
    <text evidence="2">The sequence shown here is derived from an EMBL/GenBank/DDBJ whole genome shotgun (WGS) entry which is preliminary data.</text>
</comment>
<reference evidence="3" key="1">
    <citation type="journal article" date="2019" name="Int. J. Syst. Evol. Microbiol.">
        <title>The Global Catalogue of Microorganisms (GCM) 10K type strain sequencing project: providing services to taxonomists for standard genome sequencing and annotation.</title>
        <authorList>
            <consortium name="The Broad Institute Genomics Platform"/>
            <consortium name="The Broad Institute Genome Sequencing Center for Infectious Disease"/>
            <person name="Wu L."/>
            <person name="Ma J."/>
        </authorList>
    </citation>
    <scope>NUCLEOTIDE SEQUENCE [LARGE SCALE GENOMIC DNA]</scope>
    <source>
        <strain evidence="3">CECT 7297</strain>
    </source>
</reference>
<keyword evidence="3" id="KW-1185">Reference proteome</keyword>
<organism evidence="2 3">
    <name type="scientific">Marinobacter lacisalsi</name>
    <dbReference type="NCBI Taxonomy" id="475979"/>
    <lineage>
        <taxon>Bacteria</taxon>
        <taxon>Pseudomonadati</taxon>
        <taxon>Pseudomonadota</taxon>
        <taxon>Gammaproteobacteria</taxon>
        <taxon>Pseudomonadales</taxon>
        <taxon>Marinobacteraceae</taxon>
        <taxon>Marinobacter</taxon>
    </lineage>
</organism>
<dbReference type="InterPro" id="IPR037026">
    <property type="entry name" value="Vgr_OB-fold_dom_sf"/>
</dbReference>
<sequence>MNSQVKGVVIGLVENLDDPEELGRIQVRYPWLEGEPMSNWARVVTLFASAGTGMHFRPEIGDEAVLAFDRDDINHPFILGFVWSGENTPPELDSNAQRLVTTIAGHRMIFDDDDSDPSLIIEDAGGSRVTLNGDGIMIESSADLTVKGQNISVEAGQQLTLKGNPVHINP</sequence>
<dbReference type="Pfam" id="PF04717">
    <property type="entry name" value="Phage_base_V"/>
    <property type="match status" value="1"/>
</dbReference>
<evidence type="ECO:0000313" key="3">
    <source>
        <dbReference type="Proteomes" id="UP001595798"/>
    </source>
</evidence>
<dbReference type="SUPFAM" id="SSF69255">
    <property type="entry name" value="gp5 N-terminal domain-like"/>
    <property type="match status" value="1"/>
</dbReference>
<dbReference type="Gene3D" id="2.40.50.230">
    <property type="entry name" value="Gp5 N-terminal domain"/>
    <property type="match status" value="1"/>
</dbReference>
<protein>
    <submittedName>
        <fullName evidence="2">Phage baseplate assembly protein V</fullName>
    </submittedName>
</protein>
<dbReference type="InterPro" id="IPR006531">
    <property type="entry name" value="Gp5/Vgr_OB"/>
</dbReference>
<name>A0ABV8QMV6_9GAMM</name>
<evidence type="ECO:0000259" key="1">
    <source>
        <dbReference type="Pfam" id="PF04717"/>
    </source>
</evidence>
<gene>
    <name evidence="2" type="ORF">ACFOZ5_18320</name>
</gene>
<dbReference type="EMBL" id="JBHSDI010000062">
    <property type="protein sequence ID" value="MFC4260980.1"/>
    <property type="molecule type" value="Genomic_DNA"/>
</dbReference>
<dbReference type="RefSeq" id="WP_379890057.1">
    <property type="nucleotide sequence ID" value="NZ_JBHSDI010000062.1"/>
</dbReference>
<proteinExistence type="predicted"/>
<dbReference type="Proteomes" id="UP001595798">
    <property type="component" value="Unassembled WGS sequence"/>
</dbReference>